<dbReference type="OrthoDB" id="5998717at2"/>
<name>A0A4Q1JY27_9GAMM</name>
<feature type="domain" description="DUF4142" evidence="3">
    <location>
        <begin position="61"/>
        <end position="196"/>
    </location>
</feature>
<dbReference type="AlphaFoldDB" id="A0A4Q1JY27"/>
<dbReference type="EMBL" id="SAWZ01000001">
    <property type="protein sequence ID" value="RXR08260.1"/>
    <property type="molecule type" value="Genomic_DNA"/>
</dbReference>
<feature type="chain" id="PRO_5020299979" evidence="2">
    <location>
        <begin position="22"/>
        <end position="200"/>
    </location>
</feature>
<dbReference type="Proteomes" id="UP000289784">
    <property type="component" value="Unassembled WGS sequence"/>
</dbReference>
<keyword evidence="5" id="KW-1185">Reference proteome</keyword>
<dbReference type="PANTHER" id="PTHR38593:SF1">
    <property type="entry name" value="BLR2558 PROTEIN"/>
    <property type="match status" value="1"/>
</dbReference>
<evidence type="ECO:0000313" key="5">
    <source>
        <dbReference type="Proteomes" id="UP000289784"/>
    </source>
</evidence>
<proteinExistence type="predicted"/>
<gene>
    <name evidence="4" type="ORF">EPA99_00015</name>
</gene>
<feature type="region of interest" description="Disordered" evidence="1">
    <location>
        <begin position="19"/>
        <end position="54"/>
    </location>
</feature>
<sequence length="200" mass="21344">MRTLLFSSLALLALSACSDNAPPQDSTGPAMDQPSNNAPDQGKPGPAAGMREAPETTLAPADAEALGLVSAINQHEVKTAQQAQGRQLPAKVNDYAAMMIKDHTENDRVIHRLGTPAQSEAVQAQKEKGEAELAALGTRQDDYAKAYVEAMIKGHTEALKTLDEKLLPSAQATEVKQHLQMTREAVAHHLEEAKALPTLP</sequence>
<evidence type="ECO:0000259" key="3">
    <source>
        <dbReference type="Pfam" id="PF13628"/>
    </source>
</evidence>
<keyword evidence="2" id="KW-0732">Signal</keyword>
<feature type="compositionally biased region" description="Polar residues" evidence="1">
    <location>
        <begin position="19"/>
        <end position="39"/>
    </location>
</feature>
<accession>A0A4Q1JY27</accession>
<evidence type="ECO:0000313" key="4">
    <source>
        <dbReference type="EMBL" id="RXR08260.1"/>
    </source>
</evidence>
<dbReference type="PROSITE" id="PS51257">
    <property type="entry name" value="PROKAR_LIPOPROTEIN"/>
    <property type="match status" value="1"/>
</dbReference>
<dbReference type="Pfam" id="PF13628">
    <property type="entry name" value="DUF4142"/>
    <property type="match status" value="1"/>
</dbReference>
<reference evidence="4 5" key="1">
    <citation type="submission" date="2019-01" db="EMBL/GenBank/DDBJ databases">
        <title>Pseudoxanthomonas composti sp. nov., isolated from compost.</title>
        <authorList>
            <person name="Yang G."/>
        </authorList>
    </citation>
    <scope>NUCLEOTIDE SEQUENCE [LARGE SCALE GENOMIC DNA]</scope>
    <source>
        <strain evidence="4 5">GSS15</strain>
    </source>
</reference>
<dbReference type="RefSeq" id="WP_129469152.1">
    <property type="nucleotide sequence ID" value="NZ_SAWZ01000001.1"/>
</dbReference>
<comment type="caution">
    <text evidence="4">The sequence shown here is derived from an EMBL/GenBank/DDBJ whole genome shotgun (WGS) entry which is preliminary data.</text>
</comment>
<dbReference type="PANTHER" id="PTHR38593">
    <property type="entry name" value="BLR2558 PROTEIN"/>
    <property type="match status" value="1"/>
</dbReference>
<feature type="signal peptide" evidence="2">
    <location>
        <begin position="1"/>
        <end position="21"/>
    </location>
</feature>
<evidence type="ECO:0000256" key="2">
    <source>
        <dbReference type="SAM" id="SignalP"/>
    </source>
</evidence>
<organism evidence="4 5">
    <name type="scientific">Pseudoxanthomonas composti</name>
    <dbReference type="NCBI Taxonomy" id="2137479"/>
    <lineage>
        <taxon>Bacteria</taxon>
        <taxon>Pseudomonadati</taxon>
        <taxon>Pseudomonadota</taxon>
        <taxon>Gammaproteobacteria</taxon>
        <taxon>Lysobacterales</taxon>
        <taxon>Lysobacteraceae</taxon>
        <taxon>Pseudoxanthomonas</taxon>
    </lineage>
</organism>
<evidence type="ECO:0000256" key="1">
    <source>
        <dbReference type="SAM" id="MobiDB-lite"/>
    </source>
</evidence>
<protein>
    <submittedName>
        <fullName evidence="4">DUF4142 domain-containing protein</fullName>
    </submittedName>
</protein>
<dbReference type="InterPro" id="IPR025419">
    <property type="entry name" value="DUF4142"/>
</dbReference>